<feature type="compositionally biased region" description="Polar residues" evidence="1">
    <location>
        <begin position="330"/>
        <end position="347"/>
    </location>
</feature>
<protein>
    <submittedName>
        <fullName evidence="2">Uncharacterized protein</fullName>
    </submittedName>
</protein>
<dbReference type="EMBL" id="BLZA01000009">
    <property type="protein sequence ID" value="GHJ84822.1"/>
    <property type="molecule type" value="Genomic_DNA"/>
</dbReference>
<evidence type="ECO:0000313" key="2">
    <source>
        <dbReference type="EMBL" id="GHJ84822.1"/>
    </source>
</evidence>
<evidence type="ECO:0000256" key="1">
    <source>
        <dbReference type="SAM" id="MobiDB-lite"/>
    </source>
</evidence>
<organism evidence="2 3">
    <name type="scientific">Naganishia liquefaciens</name>
    <dbReference type="NCBI Taxonomy" id="104408"/>
    <lineage>
        <taxon>Eukaryota</taxon>
        <taxon>Fungi</taxon>
        <taxon>Dikarya</taxon>
        <taxon>Basidiomycota</taxon>
        <taxon>Agaricomycotina</taxon>
        <taxon>Tremellomycetes</taxon>
        <taxon>Filobasidiales</taxon>
        <taxon>Filobasidiaceae</taxon>
        <taxon>Naganishia</taxon>
    </lineage>
</organism>
<name>A0A8H3YE20_9TREE</name>
<keyword evidence="3" id="KW-1185">Reference proteome</keyword>
<feature type="region of interest" description="Disordered" evidence="1">
    <location>
        <begin position="327"/>
        <end position="350"/>
    </location>
</feature>
<feature type="region of interest" description="Disordered" evidence="1">
    <location>
        <begin position="249"/>
        <end position="276"/>
    </location>
</feature>
<feature type="region of interest" description="Disordered" evidence="1">
    <location>
        <begin position="51"/>
        <end position="71"/>
    </location>
</feature>
<evidence type="ECO:0000313" key="3">
    <source>
        <dbReference type="Proteomes" id="UP000620104"/>
    </source>
</evidence>
<feature type="compositionally biased region" description="Polar residues" evidence="1">
    <location>
        <begin position="439"/>
        <end position="457"/>
    </location>
</feature>
<accession>A0A8H3YE20</accession>
<gene>
    <name evidence="2" type="ORF">NliqN6_1224</name>
</gene>
<proteinExistence type="predicted"/>
<dbReference type="Proteomes" id="UP000620104">
    <property type="component" value="Unassembled WGS sequence"/>
</dbReference>
<feature type="region of interest" description="Disordered" evidence="1">
    <location>
        <begin position="438"/>
        <end position="489"/>
    </location>
</feature>
<sequence length="489" mass="54338">MPKRYQSFCSPRPRLHSGELGSSLYSRVKCKILSSFCPSYPEIDLQRSSITTSDIQKADGSDTETYGRKSKRFTLFSSKPNSQYTVDPREDGGFEEPQLSPVGSFLTSESGDTEDPLTLFLHRMSFLLTSASSSSAQNSGQLSQNQEKSKLQSAAWPVELEEMLRNTQSSDCGTRRSRPLAKLLKTVYEQMINARTQFESEEDFFKVLVKIRQLYHAVDGDSRPRLMHSGMPVKGSFLIREEIPEADEEECSEGFSLVTQTDHVSSSNDHDFQPSAACAGKSLSQHSHALTEDELDRHSRHSQEEILYIKYVPVRRANLISIYGKKADGVTSSPDRTREPNPQQKPQIDSAVHLNSPYSSIGDLSCFSSQSALPLSRDTSSESGSDLAENCRLGFDSFDWDDITQAGLAIGKEFDEHQLHLPATTFCLEGLPSDDSVHLSKTLSTNSAKPENSNRINQGGARSRFGKRAGKGASRVAGRWKQSKDKIRP</sequence>
<dbReference type="AlphaFoldDB" id="A0A8H3YE20"/>
<reference evidence="2" key="1">
    <citation type="submission" date="2020-07" db="EMBL/GenBank/DDBJ databases">
        <title>Draft Genome Sequence of a Deep-Sea Yeast, Naganishia (Cryptococcus) liquefaciens strain N6.</title>
        <authorList>
            <person name="Han Y.W."/>
            <person name="Kajitani R."/>
            <person name="Morimoto H."/>
            <person name="Parhat M."/>
            <person name="Tsubouchi H."/>
            <person name="Bakenova O."/>
            <person name="Ogata M."/>
            <person name="Argunhan B."/>
            <person name="Aoki R."/>
            <person name="Kajiwara S."/>
            <person name="Itoh T."/>
            <person name="Iwasaki H."/>
        </authorList>
    </citation>
    <scope>NUCLEOTIDE SEQUENCE</scope>
    <source>
        <strain evidence="2">N6</strain>
    </source>
</reference>
<comment type="caution">
    <text evidence="2">The sequence shown here is derived from an EMBL/GenBank/DDBJ whole genome shotgun (WGS) entry which is preliminary data.</text>
</comment>
<feature type="compositionally biased region" description="Polar residues" evidence="1">
    <location>
        <begin position="257"/>
        <end position="267"/>
    </location>
</feature>